<comment type="caution">
    <text evidence="1">The sequence shown here is derived from an EMBL/GenBank/DDBJ whole genome shotgun (WGS) entry which is preliminary data.</text>
</comment>
<dbReference type="AlphaFoldDB" id="A0A2C6JHM4"/>
<dbReference type="RefSeq" id="XP_067918506.1">
    <property type="nucleotide sequence ID" value="XM_068069514.1"/>
</dbReference>
<dbReference type="GeneID" id="94432725"/>
<keyword evidence="2" id="KW-1185">Reference proteome</keyword>
<dbReference type="EMBL" id="MIGC01005593">
    <property type="protein sequence ID" value="PHJ16781.1"/>
    <property type="molecule type" value="Genomic_DNA"/>
</dbReference>
<accession>A0A2C6JHM4</accession>
<proteinExistence type="predicted"/>
<protein>
    <submittedName>
        <fullName evidence="1">Uncharacterized protein</fullName>
    </submittedName>
</protein>
<dbReference type="VEuPathDB" id="ToxoDB:CSUI_009398"/>
<gene>
    <name evidence="1" type="ORF">CSUI_009398</name>
</gene>
<reference evidence="1 2" key="1">
    <citation type="journal article" date="2017" name="Int. J. Parasitol.">
        <title>The genome of the protozoan parasite Cystoisospora suis and a reverse vaccinology approach to identify vaccine candidates.</title>
        <authorList>
            <person name="Palmieri N."/>
            <person name="Shrestha A."/>
            <person name="Ruttkowski B."/>
            <person name="Beck T."/>
            <person name="Vogl C."/>
            <person name="Tomley F."/>
            <person name="Blake D.P."/>
            <person name="Joachim A."/>
        </authorList>
    </citation>
    <scope>NUCLEOTIDE SEQUENCE [LARGE SCALE GENOMIC DNA]</scope>
    <source>
        <strain evidence="1 2">Wien I</strain>
    </source>
</reference>
<organism evidence="1 2">
    <name type="scientific">Cystoisospora suis</name>
    <dbReference type="NCBI Taxonomy" id="483139"/>
    <lineage>
        <taxon>Eukaryota</taxon>
        <taxon>Sar</taxon>
        <taxon>Alveolata</taxon>
        <taxon>Apicomplexa</taxon>
        <taxon>Conoidasida</taxon>
        <taxon>Coccidia</taxon>
        <taxon>Eucoccidiorida</taxon>
        <taxon>Eimeriorina</taxon>
        <taxon>Sarcocystidae</taxon>
        <taxon>Cystoisospora</taxon>
    </lineage>
</organism>
<sequence>LCLSLYIYVFSCLYGERRPRKELLKGGLCAFFNLQQLGISQQSSFSRVSYCEACLP</sequence>
<dbReference type="Proteomes" id="UP000221165">
    <property type="component" value="Unassembled WGS sequence"/>
</dbReference>
<name>A0A2C6JHM4_9APIC</name>
<feature type="non-terminal residue" evidence="1">
    <location>
        <position position="1"/>
    </location>
</feature>
<evidence type="ECO:0000313" key="1">
    <source>
        <dbReference type="EMBL" id="PHJ16781.1"/>
    </source>
</evidence>
<evidence type="ECO:0000313" key="2">
    <source>
        <dbReference type="Proteomes" id="UP000221165"/>
    </source>
</evidence>